<feature type="region of interest" description="Disordered" evidence="1">
    <location>
        <begin position="110"/>
        <end position="283"/>
    </location>
</feature>
<name>A0ABQ5BNF7_9ASTR</name>
<feature type="compositionally biased region" description="Polar residues" evidence="1">
    <location>
        <begin position="185"/>
        <end position="222"/>
    </location>
</feature>
<feature type="compositionally biased region" description="Low complexity" evidence="1">
    <location>
        <begin position="142"/>
        <end position="157"/>
    </location>
</feature>
<dbReference type="Proteomes" id="UP001151760">
    <property type="component" value="Unassembled WGS sequence"/>
</dbReference>
<accession>A0ABQ5BNF7</accession>
<reference evidence="2" key="2">
    <citation type="submission" date="2022-01" db="EMBL/GenBank/DDBJ databases">
        <authorList>
            <person name="Yamashiro T."/>
            <person name="Shiraishi A."/>
            <person name="Satake H."/>
            <person name="Nakayama K."/>
        </authorList>
    </citation>
    <scope>NUCLEOTIDE SEQUENCE</scope>
</reference>
<reference evidence="2" key="1">
    <citation type="journal article" date="2022" name="Int. J. Mol. Sci.">
        <title>Draft Genome of Tanacetum Coccineum: Genomic Comparison of Closely Related Tanacetum-Family Plants.</title>
        <authorList>
            <person name="Yamashiro T."/>
            <person name="Shiraishi A."/>
            <person name="Nakayama K."/>
            <person name="Satake H."/>
        </authorList>
    </citation>
    <scope>NUCLEOTIDE SEQUENCE</scope>
</reference>
<proteinExistence type="predicted"/>
<organism evidence="2 3">
    <name type="scientific">Tanacetum coccineum</name>
    <dbReference type="NCBI Taxonomy" id="301880"/>
    <lineage>
        <taxon>Eukaryota</taxon>
        <taxon>Viridiplantae</taxon>
        <taxon>Streptophyta</taxon>
        <taxon>Embryophyta</taxon>
        <taxon>Tracheophyta</taxon>
        <taxon>Spermatophyta</taxon>
        <taxon>Magnoliopsida</taxon>
        <taxon>eudicotyledons</taxon>
        <taxon>Gunneridae</taxon>
        <taxon>Pentapetalae</taxon>
        <taxon>asterids</taxon>
        <taxon>campanulids</taxon>
        <taxon>Asterales</taxon>
        <taxon>Asteraceae</taxon>
        <taxon>Asteroideae</taxon>
        <taxon>Anthemideae</taxon>
        <taxon>Anthemidinae</taxon>
        <taxon>Tanacetum</taxon>
    </lineage>
</organism>
<protein>
    <submittedName>
        <fullName evidence="2">Uncharacterized protein</fullName>
    </submittedName>
</protein>
<comment type="caution">
    <text evidence="2">The sequence shown here is derived from an EMBL/GenBank/DDBJ whole genome shotgun (WGS) entry which is preliminary data.</text>
</comment>
<evidence type="ECO:0000313" key="3">
    <source>
        <dbReference type="Proteomes" id="UP001151760"/>
    </source>
</evidence>
<dbReference type="EMBL" id="BQNB010013469">
    <property type="protein sequence ID" value="GJT16375.1"/>
    <property type="molecule type" value="Genomic_DNA"/>
</dbReference>
<feature type="compositionally biased region" description="Pro residues" evidence="1">
    <location>
        <begin position="128"/>
        <end position="141"/>
    </location>
</feature>
<gene>
    <name evidence="2" type="ORF">Tco_0875081</name>
</gene>
<sequence>MADLIQNNLALEERLDKQGTWLYNLENLNIPHKVSQAVNEIVTDAIDWAMQAPLRARFKDLPTVDMKEILQQRMFKDNSYKAHEVHNDLYEALQKSLELDYSNQCLADQEEARKKKRKKRAAPRTPSGSPPSPPPPPPPPAGASGAPGISGTSGSSQLPPPPPPPSTGASGSAQQAGSEALSSSKPAASTHQSMAWTTSDTRFESTDFTAAQELSPTDSLMQDDSIPDEQVHLSDDEDSGNDHLPKADSRQDWWKPLPEEKRPATPEPAWTIPSSNVLNIENN</sequence>
<feature type="compositionally biased region" description="Basic and acidic residues" evidence="1">
    <location>
        <begin position="229"/>
        <end position="264"/>
    </location>
</feature>
<evidence type="ECO:0000256" key="1">
    <source>
        <dbReference type="SAM" id="MobiDB-lite"/>
    </source>
</evidence>
<feature type="compositionally biased region" description="Low complexity" evidence="1">
    <location>
        <begin position="167"/>
        <end position="184"/>
    </location>
</feature>
<feature type="compositionally biased region" description="Polar residues" evidence="1">
    <location>
        <begin position="272"/>
        <end position="283"/>
    </location>
</feature>
<evidence type="ECO:0000313" key="2">
    <source>
        <dbReference type="EMBL" id="GJT16375.1"/>
    </source>
</evidence>
<keyword evidence="3" id="KW-1185">Reference proteome</keyword>